<reference evidence="4 5" key="1">
    <citation type="submission" date="2023-03" db="EMBL/GenBank/DDBJ databases">
        <title>Draft genome sequence of the bacteria which degrade cell wall of Tricholomamatutake.</title>
        <authorList>
            <person name="Konishi Y."/>
            <person name="Fukuta Y."/>
            <person name="Shirasaka N."/>
        </authorList>
    </citation>
    <scope>NUCLEOTIDE SEQUENCE [LARGE SCALE GENOMIC DNA]</scope>
    <source>
        <strain evidence="5">mu1</strain>
    </source>
</reference>
<evidence type="ECO:0000313" key="4">
    <source>
        <dbReference type="EMBL" id="GLX67729.1"/>
    </source>
</evidence>
<keyword evidence="2" id="KW-0378">Hydrolase</keyword>
<evidence type="ECO:0000256" key="3">
    <source>
        <dbReference type="ARBA" id="ARBA00023295"/>
    </source>
</evidence>
<evidence type="ECO:0008006" key="6">
    <source>
        <dbReference type="Google" id="ProtNLM"/>
    </source>
</evidence>
<dbReference type="InterPro" id="IPR002037">
    <property type="entry name" value="Glyco_hydro_8"/>
</dbReference>
<dbReference type="Pfam" id="PF01270">
    <property type="entry name" value="Glyco_hydro_8"/>
    <property type="match status" value="1"/>
</dbReference>
<evidence type="ECO:0000256" key="1">
    <source>
        <dbReference type="ARBA" id="ARBA00009209"/>
    </source>
</evidence>
<dbReference type="RefSeq" id="WP_284238479.1">
    <property type="nucleotide sequence ID" value="NZ_BSSQ01000008.1"/>
</dbReference>
<sequence>MTSTASGSFYTGNYRNLFKELGYSEEDIQKKLEAAWSELLDGENRIYYPLGDDKGYFLDTGNADARSEGMSYGMMMAVQMNDKEIFDRLWNFSVTYMQHTEGRYKDYFAWHCNPDGTRLSQGPAPDGEEFFAMALLFASHRWGDGPAPYNYSEQAKRILRACLHQGEDGNGGSPMWERANKMIKFVPESLFSDPSYHLPHFYELFAIWADEEDRPFWKEAADASRAYLHLACHPETGLSPEYANYDGTPAEVQRHGDFRHFYSDAYRTAANIGLDWAWFRLDSWQVEQSNRIQRFFRPIEVADYRRYTIDGKPFEEPALHPVGLLATNAMASLAADGPDAAYFVKLFWDTPLRTGERRYYDNCLYLFSLLALSGNYRIYKD</sequence>
<gene>
    <name evidence="4" type="ORF">MU1_20740</name>
</gene>
<comment type="caution">
    <text evidence="4">The sequence shown here is derived from an EMBL/GenBank/DDBJ whole genome shotgun (WGS) entry which is preliminary data.</text>
</comment>
<accession>A0ABQ6G9T1</accession>
<evidence type="ECO:0000256" key="2">
    <source>
        <dbReference type="ARBA" id="ARBA00022801"/>
    </source>
</evidence>
<dbReference type="InterPro" id="IPR008928">
    <property type="entry name" value="6-hairpin_glycosidase_sf"/>
</dbReference>
<dbReference type="SUPFAM" id="SSF48208">
    <property type="entry name" value="Six-hairpin glycosidases"/>
    <property type="match status" value="1"/>
</dbReference>
<dbReference type="PRINTS" id="PR00735">
    <property type="entry name" value="GLHYDRLASE8"/>
</dbReference>
<dbReference type="Gene3D" id="1.50.10.10">
    <property type="match status" value="1"/>
</dbReference>
<keyword evidence="5" id="KW-1185">Reference proteome</keyword>
<protein>
    <recommendedName>
        <fullName evidence="6">Xylanase</fullName>
    </recommendedName>
</protein>
<comment type="similarity">
    <text evidence="1">Belongs to the glycosyl hydrolase 8 (cellulase D) family.</text>
</comment>
<keyword evidence="3" id="KW-0326">Glycosidase</keyword>
<dbReference type="EMBL" id="BSSQ01000008">
    <property type="protein sequence ID" value="GLX67729.1"/>
    <property type="molecule type" value="Genomic_DNA"/>
</dbReference>
<evidence type="ECO:0000313" key="5">
    <source>
        <dbReference type="Proteomes" id="UP001157114"/>
    </source>
</evidence>
<dbReference type="InterPro" id="IPR012341">
    <property type="entry name" value="6hp_glycosidase-like_sf"/>
</dbReference>
<dbReference type="Proteomes" id="UP001157114">
    <property type="component" value="Unassembled WGS sequence"/>
</dbReference>
<organism evidence="4 5">
    <name type="scientific">Paenibacillus glycanilyticus</name>
    <dbReference type="NCBI Taxonomy" id="126569"/>
    <lineage>
        <taxon>Bacteria</taxon>
        <taxon>Bacillati</taxon>
        <taxon>Bacillota</taxon>
        <taxon>Bacilli</taxon>
        <taxon>Bacillales</taxon>
        <taxon>Paenibacillaceae</taxon>
        <taxon>Paenibacillus</taxon>
    </lineage>
</organism>
<name>A0ABQ6G9T1_9BACL</name>
<proteinExistence type="inferred from homology"/>